<accession>A0AAJ1X4Y6</accession>
<comment type="caution">
    <text evidence="1">The sequence shown here is derived from an EMBL/GenBank/DDBJ whole genome shotgun (WGS) entry which is preliminary data.</text>
</comment>
<dbReference type="RefSeq" id="WP_317626333.1">
    <property type="nucleotide sequence ID" value="NZ_JANFFA010000003.1"/>
</dbReference>
<reference evidence="1" key="1">
    <citation type="submission" date="2022-07" db="EMBL/GenBank/DDBJ databases">
        <authorList>
            <person name="Otstavnykh N."/>
            <person name="Isaeva M."/>
            <person name="Bystritskaya E."/>
        </authorList>
    </citation>
    <scope>NUCLEOTIDE SEQUENCE</scope>
    <source>
        <strain evidence="1">10Alg 79</strain>
    </source>
</reference>
<evidence type="ECO:0000313" key="2">
    <source>
        <dbReference type="Proteomes" id="UP001227162"/>
    </source>
</evidence>
<gene>
    <name evidence="1" type="ORF">NOI20_11405</name>
</gene>
<sequence>MKPGLLAVVIIGGFALGAGLSTLWRDEAPALDMTSRALDSFARACLPGAMGADVPTPEALGLTATDVRDGGDPIWIDPQAGALLRFSASGCSVRISEPDLVARIDMKALGQRLAARLATDLPALKYDKPDELNWPYLEGWASGVRGTDERWGVVLAKSAANADASSQVILSLTYPKR</sequence>
<keyword evidence="2" id="KW-1185">Reference proteome</keyword>
<reference evidence="1" key="2">
    <citation type="submission" date="2023-04" db="EMBL/GenBank/DDBJ databases">
        <title>'Rhodoalgimonas zhirmunskyi' gen. nov., isolated from a red alga.</title>
        <authorList>
            <person name="Nedashkovskaya O.I."/>
            <person name="Otstavnykh N.Y."/>
            <person name="Bystritskaya E.P."/>
            <person name="Balabanova L.A."/>
            <person name="Isaeva M.P."/>
        </authorList>
    </citation>
    <scope>NUCLEOTIDE SEQUENCE</scope>
    <source>
        <strain evidence="1">10Alg 79</strain>
    </source>
</reference>
<dbReference type="EMBL" id="JANFFA010000003">
    <property type="protein sequence ID" value="MDQ2094718.1"/>
    <property type="molecule type" value="Genomic_DNA"/>
</dbReference>
<protein>
    <submittedName>
        <fullName evidence="1">Uncharacterized protein</fullName>
    </submittedName>
</protein>
<dbReference type="AlphaFoldDB" id="A0AAJ1X4Y6"/>
<organism evidence="1 2">
    <name type="scientific">Rhodalgimonas zhirmunskyi</name>
    <dbReference type="NCBI Taxonomy" id="2964767"/>
    <lineage>
        <taxon>Bacteria</taxon>
        <taxon>Pseudomonadati</taxon>
        <taxon>Pseudomonadota</taxon>
        <taxon>Alphaproteobacteria</taxon>
        <taxon>Rhodobacterales</taxon>
        <taxon>Roseobacteraceae</taxon>
        <taxon>Rhodalgimonas</taxon>
    </lineage>
</organism>
<name>A0AAJ1X4Y6_9RHOB</name>
<evidence type="ECO:0000313" key="1">
    <source>
        <dbReference type="EMBL" id="MDQ2094718.1"/>
    </source>
</evidence>
<dbReference type="Proteomes" id="UP001227162">
    <property type="component" value="Unassembled WGS sequence"/>
</dbReference>
<proteinExistence type="predicted"/>